<dbReference type="PANTHER" id="PTHR33142:SF65">
    <property type="entry name" value="CYCLIN-DEPENDENT PROTEIN KINASE INHIBITOR SMR2-LIKE"/>
    <property type="match status" value="1"/>
</dbReference>
<sequence length="206" mass="23607">MYSELFDRVVLVPNKSNSEVFLIKGDRKGVEFDTLKRPQMPEFQGESRVSTAAAASSHDPELITRRESPEVLLEDDDDHEKKKKKEDDYEDTQVGSEKPNDKRLGLGELNATTSDHNDDEGFKTPTSLDHKIPEIKQCPPAPRKPMPLPPRKRKSSVSSSPNVRRSLQYSDLSQEVESLFPRRILDDLHRKIKKARTLEEEDKENQ</sequence>
<organism evidence="4 5">
    <name type="scientific">Xanthoceras sorbifolium</name>
    <dbReference type="NCBI Taxonomy" id="99658"/>
    <lineage>
        <taxon>Eukaryota</taxon>
        <taxon>Viridiplantae</taxon>
        <taxon>Streptophyta</taxon>
        <taxon>Embryophyta</taxon>
        <taxon>Tracheophyta</taxon>
        <taxon>Spermatophyta</taxon>
        <taxon>Magnoliopsida</taxon>
        <taxon>eudicotyledons</taxon>
        <taxon>Gunneridae</taxon>
        <taxon>Pentapetalae</taxon>
        <taxon>rosids</taxon>
        <taxon>malvids</taxon>
        <taxon>Sapindales</taxon>
        <taxon>Sapindaceae</taxon>
        <taxon>Xanthoceroideae</taxon>
        <taxon>Xanthoceras</taxon>
    </lineage>
</organism>
<keyword evidence="2" id="KW-0131">Cell cycle</keyword>
<evidence type="ECO:0000256" key="2">
    <source>
        <dbReference type="ARBA" id="ARBA00023306"/>
    </source>
</evidence>
<accession>A0ABQ8HB43</accession>
<dbReference type="Proteomes" id="UP000827721">
    <property type="component" value="Unassembled WGS sequence"/>
</dbReference>
<dbReference type="PANTHER" id="PTHR33142">
    <property type="entry name" value="CYCLIN-DEPENDENT PROTEIN KINASE INHIBITOR SMR13"/>
    <property type="match status" value="1"/>
</dbReference>
<feature type="compositionally biased region" description="Basic and acidic residues" evidence="3">
    <location>
        <begin position="115"/>
        <end position="134"/>
    </location>
</feature>
<keyword evidence="5" id="KW-1185">Reference proteome</keyword>
<comment type="caution">
    <text evidence="4">The sequence shown here is derived from an EMBL/GenBank/DDBJ whole genome shotgun (WGS) entry which is preliminary data.</text>
</comment>
<evidence type="ECO:0000313" key="5">
    <source>
        <dbReference type="Proteomes" id="UP000827721"/>
    </source>
</evidence>
<feature type="compositionally biased region" description="Low complexity" evidence="3">
    <location>
        <begin position="156"/>
        <end position="167"/>
    </location>
</feature>
<evidence type="ECO:0000256" key="3">
    <source>
        <dbReference type="SAM" id="MobiDB-lite"/>
    </source>
</evidence>
<dbReference type="InterPro" id="IPR040389">
    <property type="entry name" value="SMR"/>
</dbReference>
<name>A0ABQ8HB43_9ROSI</name>
<dbReference type="EMBL" id="JAFEMO010000012">
    <property type="protein sequence ID" value="KAH7553689.1"/>
    <property type="molecule type" value="Genomic_DNA"/>
</dbReference>
<evidence type="ECO:0008006" key="6">
    <source>
        <dbReference type="Google" id="ProtNLM"/>
    </source>
</evidence>
<feature type="compositionally biased region" description="Pro residues" evidence="3">
    <location>
        <begin position="139"/>
        <end position="149"/>
    </location>
</feature>
<protein>
    <recommendedName>
        <fullName evidence="6">Cyclin-dependent protein kinase inhibitor SMR3-like</fullName>
    </recommendedName>
</protein>
<evidence type="ECO:0000256" key="1">
    <source>
        <dbReference type="ARBA" id="ARBA00023013"/>
    </source>
</evidence>
<gene>
    <name evidence="4" type="ORF">JRO89_XS12G0043200</name>
</gene>
<feature type="compositionally biased region" description="Basic and acidic residues" evidence="3">
    <location>
        <begin position="58"/>
        <end position="69"/>
    </location>
</feature>
<keyword evidence="1" id="KW-0649">Protein kinase inhibitor</keyword>
<reference evidence="4 5" key="1">
    <citation type="submission" date="2021-02" db="EMBL/GenBank/DDBJ databases">
        <title>Plant Genome Project.</title>
        <authorList>
            <person name="Zhang R.-G."/>
        </authorList>
    </citation>
    <scope>NUCLEOTIDE SEQUENCE [LARGE SCALE GENOMIC DNA]</scope>
    <source>
        <tissue evidence="4">Leaves</tissue>
    </source>
</reference>
<evidence type="ECO:0000313" key="4">
    <source>
        <dbReference type="EMBL" id="KAH7553689.1"/>
    </source>
</evidence>
<feature type="region of interest" description="Disordered" evidence="3">
    <location>
        <begin position="36"/>
        <end position="172"/>
    </location>
</feature>
<proteinExistence type="predicted"/>